<feature type="domain" description="Aldehyde dehydrogenase" evidence="3">
    <location>
        <begin position="13"/>
        <end position="467"/>
    </location>
</feature>
<dbReference type="RefSeq" id="WP_106006623.1">
    <property type="nucleotide sequence ID" value="NZ_CP136419.1"/>
</dbReference>
<dbReference type="GO" id="GO:0008911">
    <property type="term" value="F:lactaldehyde dehydrogenase (NAD+) activity"/>
    <property type="evidence" value="ECO:0007669"/>
    <property type="project" value="TreeGrafter"/>
</dbReference>
<dbReference type="GO" id="GO:0008886">
    <property type="term" value="F:glyceraldehyde-3-phosphate dehydrogenase (NADP+) (non-phosphorylating) activity"/>
    <property type="evidence" value="ECO:0007669"/>
    <property type="project" value="UniProtKB-EC"/>
</dbReference>
<name>A0A2T0AK17_9FIRM</name>
<dbReference type="Gene3D" id="3.40.605.10">
    <property type="entry name" value="Aldehyde Dehydrogenase, Chain A, domain 1"/>
    <property type="match status" value="1"/>
</dbReference>
<dbReference type="InterPro" id="IPR051020">
    <property type="entry name" value="ALDH-related_metabolic_enz"/>
</dbReference>
<gene>
    <name evidence="4" type="primary">gapN</name>
    <name evidence="4" type="ORF">MOHU_26690</name>
</gene>
<keyword evidence="2 4" id="KW-0560">Oxidoreductase</keyword>
<dbReference type="Proteomes" id="UP000238415">
    <property type="component" value="Unassembled WGS sequence"/>
</dbReference>
<evidence type="ECO:0000256" key="1">
    <source>
        <dbReference type="ARBA" id="ARBA00009986"/>
    </source>
</evidence>
<dbReference type="Pfam" id="PF00171">
    <property type="entry name" value="Aldedh"/>
    <property type="match status" value="1"/>
</dbReference>
<dbReference type="InterPro" id="IPR016162">
    <property type="entry name" value="Ald_DH_N"/>
</dbReference>
<dbReference type="SUPFAM" id="SSF53720">
    <property type="entry name" value="ALDH-like"/>
    <property type="match status" value="1"/>
</dbReference>
<dbReference type="OrthoDB" id="9762913at2"/>
<dbReference type="EMBL" id="PVXM01000062">
    <property type="protein sequence ID" value="PRR68574.1"/>
    <property type="molecule type" value="Genomic_DNA"/>
</dbReference>
<organism evidence="4 5">
    <name type="scientific">Neomoorella humiferrea</name>
    <dbReference type="NCBI Taxonomy" id="676965"/>
    <lineage>
        <taxon>Bacteria</taxon>
        <taxon>Bacillati</taxon>
        <taxon>Bacillota</taxon>
        <taxon>Clostridia</taxon>
        <taxon>Neomoorellales</taxon>
        <taxon>Neomoorellaceae</taxon>
        <taxon>Neomoorella</taxon>
    </lineage>
</organism>
<comment type="caution">
    <text evidence="4">The sequence shown here is derived from an EMBL/GenBank/DDBJ whole genome shotgun (WGS) entry which is preliminary data.</text>
</comment>
<dbReference type="InterPro" id="IPR016161">
    <property type="entry name" value="Ald_DH/histidinol_DH"/>
</dbReference>
<accession>A0A2T0AK17</accession>
<evidence type="ECO:0000313" key="4">
    <source>
        <dbReference type="EMBL" id="PRR68574.1"/>
    </source>
</evidence>
<dbReference type="PANTHER" id="PTHR42991:SF1">
    <property type="entry name" value="ALDEHYDE DEHYDROGENASE"/>
    <property type="match status" value="1"/>
</dbReference>
<dbReference type="PANTHER" id="PTHR42991">
    <property type="entry name" value="ALDEHYDE DEHYDROGENASE"/>
    <property type="match status" value="1"/>
</dbReference>
<evidence type="ECO:0000313" key="5">
    <source>
        <dbReference type="Proteomes" id="UP000238415"/>
    </source>
</evidence>
<dbReference type="Gene3D" id="3.40.309.10">
    <property type="entry name" value="Aldehyde Dehydrogenase, Chain A, domain 2"/>
    <property type="match status" value="1"/>
</dbReference>
<dbReference type="AlphaFoldDB" id="A0A2T0AK17"/>
<dbReference type="InterPro" id="IPR015590">
    <property type="entry name" value="Aldehyde_DH_dom"/>
</dbReference>
<dbReference type="CDD" id="cd07149">
    <property type="entry name" value="ALDH_y4uC"/>
    <property type="match status" value="1"/>
</dbReference>
<proteinExistence type="inferred from homology"/>
<keyword evidence="5" id="KW-1185">Reference proteome</keyword>
<reference evidence="4 5" key="1">
    <citation type="submission" date="2018-03" db="EMBL/GenBank/DDBJ databases">
        <title>Genome sequence of Moorella humiferrea DSM 23265.</title>
        <authorList>
            <person name="Poehlein A."/>
            <person name="Daniel R."/>
        </authorList>
    </citation>
    <scope>NUCLEOTIDE SEQUENCE [LARGE SCALE GENOMIC DNA]</scope>
    <source>
        <strain evidence="4 5">DSM 23265</strain>
    </source>
</reference>
<dbReference type="FunFam" id="3.40.309.10:FF:000009">
    <property type="entry name" value="Aldehyde dehydrogenase A"/>
    <property type="match status" value="1"/>
</dbReference>
<comment type="similarity">
    <text evidence="1">Belongs to the aldehyde dehydrogenase family.</text>
</comment>
<evidence type="ECO:0000256" key="2">
    <source>
        <dbReference type="ARBA" id="ARBA00023002"/>
    </source>
</evidence>
<dbReference type="EC" id="1.2.1.9" evidence="4"/>
<evidence type="ECO:0000259" key="3">
    <source>
        <dbReference type="Pfam" id="PF00171"/>
    </source>
</evidence>
<sequence>MLPEYRLFINGEWVATEQKDMVINKATGEPLAEYCLAGPAEVEAAVTAAHNAFQREKIEPYRRYEILKRASELLLERREDLARTISQEVGKTLKEARVEVERASQTLLVSAEEAKRLQGEIVPIEGSPGNANRRAWTIRVPRGVVCAITPFNAPLNLSCHKIGPALAAGNAVVYKPASATPIIGAKLCQALADAGLPAGYLNMVLGSGAVVGDALAKDERIAFYSFTGSPAVGLRLKKSVGFRPVALELGSNSPNIVHNDADLSLAVEACTRSAFANAGQLCISVQRVYVQRRVYDEFCRRAVALTRTLKLGDPLDPATDIGPMISEAEARRAESWIEEAVTGGARVLVGGRRRGAWLEPTILTDVTPTMKVCAQEIFAPVFSIIAYDTIDEAIALANDSRYGLQAGVFTNSLDVATRCVLELEYGSVIINDSSAFRADLMPYGGVKESGTGKEGPRYVIREMTEERLVVLRLPCQALL</sequence>
<protein>
    <submittedName>
        <fullName evidence="4">NADP-dependent glyceraldehyde-3-phosphate dehydrogenase</fullName>
        <ecNumber evidence="4">1.2.1.9</ecNumber>
    </submittedName>
</protein>
<dbReference type="InterPro" id="IPR016163">
    <property type="entry name" value="Ald_DH_C"/>
</dbReference>